<comment type="subcellular location">
    <subcellularLocation>
        <location evidence="1">Membrane</location>
        <topology evidence="1">Multi-pass membrane protein</topology>
    </subcellularLocation>
</comment>
<evidence type="ECO:0000256" key="3">
    <source>
        <dbReference type="ARBA" id="ARBA00022989"/>
    </source>
</evidence>
<feature type="transmembrane region" description="Helical" evidence="5">
    <location>
        <begin position="12"/>
        <end position="30"/>
    </location>
</feature>
<dbReference type="Pfam" id="PF02535">
    <property type="entry name" value="Zip"/>
    <property type="match status" value="1"/>
</dbReference>
<feature type="transmembrane region" description="Helical" evidence="5">
    <location>
        <begin position="42"/>
        <end position="62"/>
    </location>
</feature>
<dbReference type="VEuPathDB" id="TrichDB:TVAG_434800"/>
<dbReference type="STRING" id="5722.A2DSR3"/>
<organism evidence="6 7">
    <name type="scientific">Trichomonas vaginalis (strain ATCC PRA-98 / G3)</name>
    <dbReference type="NCBI Taxonomy" id="412133"/>
    <lineage>
        <taxon>Eukaryota</taxon>
        <taxon>Metamonada</taxon>
        <taxon>Parabasalia</taxon>
        <taxon>Trichomonadida</taxon>
        <taxon>Trichomonadidae</taxon>
        <taxon>Trichomonas</taxon>
    </lineage>
</organism>
<proteinExistence type="predicted"/>
<reference evidence="6" key="1">
    <citation type="submission" date="2006-10" db="EMBL/GenBank/DDBJ databases">
        <authorList>
            <person name="Amadeo P."/>
            <person name="Zhao Q."/>
            <person name="Wortman J."/>
            <person name="Fraser-Liggett C."/>
            <person name="Carlton J."/>
        </authorList>
    </citation>
    <scope>NUCLEOTIDE SEQUENCE</scope>
    <source>
        <strain evidence="6">G3</strain>
    </source>
</reference>
<keyword evidence="7" id="KW-1185">Reference proteome</keyword>
<accession>A2DSR3</accession>
<evidence type="ECO:0000313" key="6">
    <source>
        <dbReference type="EMBL" id="EAY16643.1"/>
    </source>
</evidence>
<dbReference type="AlphaFoldDB" id="A2DSR3"/>
<gene>
    <name evidence="6" type="ORF">TVAG_434800</name>
</gene>
<sequence length="274" mass="30611">MCIRAIKWQSRLEALAGGVFLGAGLAHLLADSFEELGDKINYPLAPAVAISTFVLLTAVELFSYGEHDEEFQIGEGHHHHQHFHDKNVPPSSLEDNLLVSNPIEEKVPEMFGETNSNLTVPMISLYIIMDIHSVIEGLALGIMKTMDGVIAIFCPIVGHKPVEAFALSLIILKDRPKKWLFWFFVIVYTLMTPAGLITGIIITKLVENQIVMGVIAAFSAGTFLFVGCHEWAEMFEHKTEWNCAEKTWHFMMFLIGVLCMLSIAIVETLNPEDK</sequence>
<evidence type="ECO:0000313" key="7">
    <source>
        <dbReference type="Proteomes" id="UP000001542"/>
    </source>
</evidence>
<dbReference type="VEuPathDB" id="TrichDB:TVAGG3_0377000"/>
<reference evidence="6" key="2">
    <citation type="journal article" date="2007" name="Science">
        <title>Draft genome sequence of the sexually transmitted pathogen Trichomonas vaginalis.</title>
        <authorList>
            <person name="Carlton J.M."/>
            <person name="Hirt R.P."/>
            <person name="Silva J.C."/>
            <person name="Delcher A.L."/>
            <person name="Schatz M."/>
            <person name="Zhao Q."/>
            <person name="Wortman J.R."/>
            <person name="Bidwell S.L."/>
            <person name="Alsmark U.C.M."/>
            <person name="Besteiro S."/>
            <person name="Sicheritz-Ponten T."/>
            <person name="Noel C.J."/>
            <person name="Dacks J.B."/>
            <person name="Foster P.G."/>
            <person name="Simillion C."/>
            <person name="Van de Peer Y."/>
            <person name="Miranda-Saavedra D."/>
            <person name="Barton G.J."/>
            <person name="Westrop G.D."/>
            <person name="Mueller S."/>
            <person name="Dessi D."/>
            <person name="Fiori P.L."/>
            <person name="Ren Q."/>
            <person name="Paulsen I."/>
            <person name="Zhang H."/>
            <person name="Bastida-Corcuera F.D."/>
            <person name="Simoes-Barbosa A."/>
            <person name="Brown M.T."/>
            <person name="Hayes R.D."/>
            <person name="Mukherjee M."/>
            <person name="Okumura C.Y."/>
            <person name="Schneider R."/>
            <person name="Smith A.J."/>
            <person name="Vanacova S."/>
            <person name="Villalvazo M."/>
            <person name="Haas B.J."/>
            <person name="Pertea M."/>
            <person name="Feldblyum T.V."/>
            <person name="Utterback T.R."/>
            <person name="Shu C.L."/>
            <person name="Osoegawa K."/>
            <person name="de Jong P.J."/>
            <person name="Hrdy I."/>
            <person name="Horvathova L."/>
            <person name="Zubacova Z."/>
            <person name="Dolezal P."/>
            <person name="Malik S.B."/>
            <person name="Logsdon J.M. Jr."/>
            <person name="Henze K."/>
            <person name="Gupta A."/>
            <person name="Wang C.C."/>
            <person name="Dunne R.L."/>
            <person name="Upcroft J.A."/>
            <person name="Upcroft P."/>
            <person name="White O."/>
            <person name="Salzberg S.L."/>
            <person name="Tang P."/>
            <person name="Chiu C.-H."/>
            <person name="Lee Y.-S."/>
            <person name="Embley T.M."/>
            <person name="Coombs G.H."/>
            <person name="Mottram J.C."/>
            <person name="Tachezy J."/>
            <person name="Fraser-Liggett C.M."/>
            <person name="Johnson P.J."/>
        </authorList>
    </citation>
    <scope>NUCLEOTIDE SEQUENCE [LARGE SCALE GENOMIC DNA]</scope>
    <source>
        <strain evidence="6">G3</strain>
    </source>
</reference>
<dbReference type="RefSeq" id="XP_001328866.1">
    <property type="nucleotide sequence ID" value="XM_001328831.1"/>
</dbReference>
<dbReference type="GO" id="GO:0071577">
    <property type="term" value="P:zinc ion transmembrane transport"/>
    <property type="evidence" value="ECO:0000318"/>
    <property type="project" value="GO_Central"/>
</dbReference>
<dbReference type="EMBL" id="DS113240">
    <property type="protein sequence ID" value="EAY16643.1"/>
    <property type="molecule type" value="Genomic_DNA"/>
</dbReference>
<feature type="transmembrane region" description="Helical" evidence="5">
    <location>
        <begin position="209"/>
        <end position="227"/>
    </location>
</feature>
<evidence type="ECO:0000256" key="2">
    <source>
        <dbReference type="ARBA" id="ARBA00022692"/>
    </source>
</evidence>
<evidence type="ECO:0000256" key="4">
    <source>
        <dbReference type="ARBA" id="ARBA00023136"/>
    </source>
</evidence>
<dbReference type="GO" id="GO:0016020">
    <property type="term" value="C:membrane"/>
    <property type="evidence" value="ECO:0000318"/>
    <property type="project" value="GO_Central"/>
</dbReference>
<name>A2DSR3_TRIV3</name>
<dbReference type="Proteomes" id="UP000001542">
    <property type="component" value="Unassembled WGS sequence"/>
</dbReference>
<dbReference type="FunCoup" id="A2DSR3">
    <property type="interactions" value="245"/>
</dbReference>
<dbReference type="eggNOG" id="KOG1558">
    <property type="taxonomic scope" value="Eukaryota"/>
</dbReference>
<evidence type="ECO:0000256" key="5">
    <source>
        <dbReference type="SAM" id="Phobius"/>
    </source>
</evidence>
<keyword evidence="4 5" id="KW-0472">Membrane</keyword>
<dbReference type="PANTHER" id="PTHR11040:SF140">
    <property type="entry name" value="ZRT (ZRT), IRT- (IRT-) LIKE PROTEIN TRANSPORTER"/>
    <property type="match status" value="1"/>
</dbReference>
<dbReference type="PANTHER" id="PTHR11040">
    <property type="entry name" value="ZINC/IRON TRANSPORTER"/>
    <property type="match status" value="1"/>
</dbReference>
<dbReference type="InterPro" id="IPR003689">
    <property type="entry name" value="ZIP"/>
</dbReference>
<dbReference type="InParanoid" id="A2DSR3"/>
<feature type="transmembrane region" description="Helical" evidence="5">
    <location>
        <begin position="179"/>
        <end position="203"/>
    </location>
</feature>
<keyword evidence="2 5" id="KW-0812">Transmembrane</keyword>
<keyword evidence="3 5" id="KW-1133">Transmembrane helix</keyword>
<feature type="transmembrane region" description="Helical" evidence="5">
    <location>
        <begin position="248"/>
        <end position="266"/>
    </location>
</feature>
<protein>
    <submittedName>
        <fullName evidence="6">ZIP Zinc transporter family protein</fullName>
    </submittedName>
</protein>
<dbReference type="OrthoDB" id="448280at2759"/>
<dbReference type="KEGG" id="tva:4774654"/>
<feature type="transmembrane region" description="Helical" evidence="5">
    <location>
        <begin position="149"/>
        <end position="172"/>
    </location>
</feature>
<evidence type="ECO:0000256" key="1">
    <source>
        <dbReference type="ARBA" id="ARBA00004141"/>
    </source>
</evidence>
<dbReference type="GO" id="GO:0005385">
    <property type="term" value="F:zinc ion transmembrane transporter activity"/>
    <property type="evidence" value="ECO:0000318"/>
    <property type="project" value="GO_Central"/>
</dbReference>